<dbReference type="InterPro" id="IPR007972">
    <property type="entry name" value="Mtfr1"/>
</dbReference>
<feature type="region of interest" description="Disordered" evidence="2">
    <location>
        <begin position="331"/>
        <end position="356"/>
    </location>
</feature>
<dbReference type="PANTHER" id="PTHR14215">
    <property type="entry name" value="PROTEIN OF UNKNOWN FUNCTION DUF729"/>
    <property type="match status" value="1"/>
</dbReference>
<proteinExistence type="inferred from homology"/>
<dbReference type="AlphaFoldDB" id="A0AA88Y794"/>
<feature type="region of interest" description="Disordered" evidence="2">
    <location>
        <begin position="230"/>
        <end position="249"/>
    </location>
</feature>
<dbReference type="GO" id="GO:0005739">
    <property type="term" value="C:mitochondrion"/>
    <property type="evidence" value="ECO:0007669"/>
    <property type="project" value="TreeGrafter"/>
</dbReference>
<gene>
    <name evidence="3" type="ORF">FSP39_014328</name>
</gene>
<feature type="region of interest" description="Disordered" evidence="2">
    <location>
        <begin position="371"/>
        <end position="398"/>
    </location>
</feature>
<comment type="caution">
    <text evidence="3">The sequence shown here is derived from an EMBL/GenBank/DDBJ whole genome shotgun (WGS) entry which is preliminary data.</text>
</comment>
<reference evidence="3" key="1">
    <citation type="submission" date="2019-08" db="EMBL/GenBank/DDBJ databases">
        <title>The improved chromosome-level genome for the pearl oyster Pinctada fucata martensii using PacBio sequencing and Hi-C.</title>
        <authorList>
            <person name="Zheng Z."/>
        </authorList>
    </citation>
    <scope>NUCLEOTIDE SEQUENCE</scope>
    <source>
        <strain evidence="3">ZZ-2019</strain>
        <tissue evidence="3">Adductor muscle</tissue>
    </source>
</reference>
<keyword evidence="4" id="KW-1185">Reference proteome</keyword>
<dbReference type="Pfam" id="PF05308">
    <property type="entry name" value="Mito_fiss_reg"/>
    <property type="match status" value="1"/>
</dbReference>
<dbReference type="PANTHER" id="PTHR14215:SF0">
    <property type="entry name" value="WH2 DOMAIN-CONTAINING PROTEIN"/>
    <property type="match status" value="1"/>
</dbReference>
<dbReference type="Proteomes" id="UP001186944">
    <property type="component" value="Unassembled WGS sequence"/>
</dbReference>
<feature type="compositionally biased region" description="Basic and acidic residues" evidence="2">
    <location>
        <begin position="371"/>
        <end position="383"/>
    </location>
</feature>
<dbReference type="EMBL" id="VSWD01000010">
    <property type="protein sequence ID" value="KAK3090751.1"/>
    <property type="molecule type" value="Genomic_DNA"/>
</dbReference>
<evidence type="ECO:0000313" key="4">
    <source>
        <dbReference type="Proteomes" id="UP001186944"/>
    </source>
</evidence>
<organism evidence="3 4">
    <name type="scientific">Pinctada imbricata</name>
    <name type="common">Atlantic pearl-oyster</name>
    <name type="synonym">Pinctada martensii</name>
    <dbReference type="NCBI Taxonomy" id="66713"/>
    <lineage>
        <taxon>Eukaryota</taxon>
        <taxon>Metazoa</taxon>
        <taxon>Spiralia</taxon>
        <taxon>Lophotrochozoa</taxon>
        <taxon>Mollusca</taxon>
        <taxon>Bivalvia</taxon>
        <taxon>Autobranchia</taxon>
        <taxon>Pteriomorphia</taxon>
        <taxon>Pterioida</taxon>
        <taxon>Pterioidea</taxon>
        <taxon>Pteriidae</taxon>
        <taxon>Pinctada</taxon>
    </lineage>
</organism>
<sequence>MDVIEDAVTILRIVLDYMGVDPDDMAEFVQRMNERGRDIFQRVGHGAVVRWDHHFVQRYLRITHGWRAWRGDIRHRNIIRIVGTSLPLKSPKRLKIQKHLLRPHRRRHDSCDSDSSLISLTSVGTMATTDDDLVWVEEDLGNNCIRMRAQKRNLLDSDSGTGSDLSEEEVDFVPMLPPEVPLMNSTMISSTSMMSSNDPLAMDKINALEDELTNLRSQIAMLVLNQEQNKSQMSLPGDTATPPPPPPPPLPPCPVVPPVAVPLCSVAPPVPALRIQPEDQISTQNTQEDTYTKLHEKQDKALSERVNIPNRVSKPPCLTDVLKGLGSVKLRSIQRSPGGTPVRKPPVAPSNTTDPASLIAVALKKKFAHKKFDSPEMDKENDSHNFSSPEDSPNLRVG</sequence>
<accession>A0AA88Y794</accession>
<dbReference type="GO" id="GO:0009060">
    <property type="term" value="P:aerobic respiration"/>
    <property type="evidence" value="ECO:0007669"/>
    <property type="project" value="TreeGrafter"/>
</dbReference>
<name>A0AA88Y794_PINIB</name>
<evidence type="ECO:0000313" key="3">
    <source>
        <dbReference type="EMBL" id="KAK3090751.1"/>
    </source>
</evidence>
<evidence type="ECO:0008006" key="5">
    <source>
        <dbReference type="Google" id="ProtNLM"/>
    </source>
</evidence>
<evidence type="ECO:0000256" key="2">
    <source>
        <dbReference type="SAM" id="MobiDB-lite"/>
    </source>
</evidence>
<dbReference type="GO" id="GO:0000266">
    <property type="term" value="P:mitochondrial fission"/>
    <property type="evidence" value="ECO:0007669"/>
    <property type="project" value="TreeGrafter"/>
</dbReference>
<evidence type="ECO:0000256" key="1">
    <source>
        <dbReference type="ARBA" id="ARBA00005807"/>
    </source>
</evidence>
<protein>
    <recommendedName>
        <fullName evidence="5">Mitochondrial fission regulator 2</fullName>
    </recommendedName>
</protein>
<comment type="similarity">
    <text evidence="1">Belongs to the MTFR1 family.</text>
</comment>